<evidence type="ECO:0000313" key="3">
    <source>
        <dbReference type="Proteomes" id="UP000017746"/>
    </source>
</evidence>
<dbReference type="EMBL" id="CP006272">
    <property type="protein sequence ID" value="AGZ44007.1"/>
    <property type="molecule type" value="Genomic_DNA"/>
</dbReference>
<dbReference type="eggNOG" id="ENOG50341GQ">
    <property type="taxonomic scope" value="Bacteria"/>
</dbReference>
<dbReference type="Proteomes" id="UP000017746">
    <property type="component" value="Chromosome"/>
</dbReference>
<keyword evidence="3" id="KW-1185">Reference proteome</keyword>
<keyword evidence="1" id="KW-0812">Transmembrane</keyword>
<dbReference type="RefSeq" id="WP_023560344.1">
    <property type="nucleotide sequence ID" value="NC_022657.1"/>
</dbReference>
<evidence type="ECO:0000313" key="2">
    <source>
        <dbReference type="EMBL" id="AGZ44007.1"/>
    </source>
</evidence>
<dbReference type="OrthoDB" id="3295029at2"/>
<protein>
    <submittedName>
        <fullName evidence="2">Uncharacterized protein</fullName>
    </submittedName>
</protein>
<dbReference type="HOGENOM" id="CLU_1684229_0_0_11"/>
<sequence length="144" mass="15097">MENNLDVPDAAEAREALAGIDSVQRAVRDTPWPTWIYPVNALLLAAMTLTFLLGDDGFIPLLAVSATVIAVNLLAGYKMGTPYTLPTSRAFLASVVASGACVFAAFIVAEFTTQAWPFIVLALAAAASYLAGGVAHRRSTGAPR</sequence>
<dbReference type="AlphaFoldDB" id="U5W4S1"/>
<organism evidence="2 3">
    <name type="scientific">Actinoplanes friuliensis DSM 7358</name>
    <dbReference type="NCBI Taxonomy" id="1246995"/>
    <lineage>
        <taxon>Bacteria</taxon>
        <taxon>Bacillati</taxon>
        <taxon>Actinomycetota</taxon>
        <taxon>Actinomycetes</taxon>
        <taxon>Micromonosporales</taxon>
        <taxon>Micromonosporaceae</taxon>
        <taxon>Actinoplanes</taxon>
    </lineage>
</organism>
<name>U5W4S1_9ACTN</name>
<keyword evidence="1" id="KW-0472">Membrane</keyword>
<feature type="transmembrane region" description="Helical" evidence="1">
    <location>
        <begin position="35"/>
        <end position="53"/>
    </location>
</feature>
<reference evidence="2 3" key="1">
    <citation type="journal article" date="2014" name="J. Biotechnol.">
        <title>Complete genome sequence of the actinobacterium Actinoplanes friuliensis HAG 010964, producer of the lipopeptide antibiotic friulimycin.</title>
        <authorList>
            <person name="Ruckert C."/>
            <person name="Szczepanowski R."/>
            <person name="Albersmeier A."/>
            <person name="Goesmann A."/>
            <person name="Fischer N."/>
            <person name="Steinkamper A."/>
            <person name="Puhler A."/>
            <person name="Biener R."/>
            <person name="Schwartz D."/>
            <person name="Kalinowski J."/>
        </authorList>
    </citation>
    <scope>NUCLEOTIDE SEQUENCE [LARGE SCALE GENOMIC DNA]</scope>
    <source>
        <strain evidence="2 3">DSM 7358</strain>
    </source>
</reference>
<feature type="transmembrane region" description="Helical" evidence="1">
    <location>
        <begin position="115"/>
        <end position="135"/>
    </location>
</feature>
<proteinExistence type="predicted"/>
<feature type="transmembrane region" description="Helical" evidence="1">
    <location>
        <begin position="89"/>
        <end position="109"/>
    </location>
</feature>
<gene>
    <name evidence="2" type="ORF">AFR_28730</name>
</gene>
<accession>U5W4S1</accession>
<dbReference type="PATRIC" id="fig|1246995.3.peg.5824"/>
<keyword evidence="1" id="KW-1133">Transmembrane helix</keyword>
<feature type="transmembrane region" description="Helical" evidence="1">
    <location>
        <begin position="59"/>
        <end position="77"/>
    </location>
</feature>
<evidence type="ECO:0000256" key="1">
    <source>
        <dbReference type="SAM" id="Phobius"/>
    </source>
</evidence>
<dbReference type="STRING" id="1246995.AFR_28730"/>
<dbReference type="KEGG" id="afs:AFR_28730"/>